<evidence type="ECO:0000313" key="1">
    <source>
        <dbReference type="EMBL" id="CUS36968.1"/>
    </source>
</evidence>
<dbReference type="AlphaFoldDB" id="A0A0S4LKA7"/>
<reference evidence="1 2" key="1">
    <citation type="submission" date="2015-10" db="EMBL/GenBank/DDBJ databases">
        <authorList>
            <person name="Gilbert D.G."/>
        </authorList>
    </citation>
    <scope>NUCLEOTIDE SEQUENCE [LARGE SCALE GENOMIC DNA]</scope>
    <source>
        <strain evidence="1">COMA1</strain>
    </source>
</reference>
<gene>
    <name evidence="1" type="ORF">COMA1_30344</name>
</gene>
<sequence>MQPFEECFRTATMFLANPCYLWSSDSLEDKRMVLRMVFAKKLPYHLTEGFRTAKNEELSLPFRWLKNMNGGEYEMVRPVGIEPTTLSLEG</sequence>
<accession>A0A0S4LKA7</accession>
<organism evidence="1 2">
    <name type="scientific">Candidatus Nitrospira nitrosa</name>
    <dbReference type="NCBI Taxonomy" id="1742972"/>
    <lineage>
        <taxon>Bacteria</taxon>
        <taxon>Pseudomonadati</taxon>
        <taxon>Nitrospirota</taxon>
        <taxon>Nitrospiria</taxon>
        <taxon>Nitrospirales</taxon>
        <taxon>Nitrospiraceae</taxon>
        <taxon>Nitrospira</taxon>
    </lineage>
</organism>
<protein>
    <submittedName>
        <fullName evidence="1">Uncharacterized protein</fullName>
    </submittedName>
</protein>
<keyword evidence="2" id="KW-1185">Reference proteome</keyword>
<name>A0A0S4LKA7_9BACT</name>
<proteinExistence type="predicted"/>
<dbReference type="Proteomes" id="UP000199032">
    <property type="component" value="Unassembled WGS sequence"/>
</dbReference>
<dbReference type="EMBL" id="CZQA01000009">
    <property type="protein sequence ID" value="CUS36968.1"/>
    <property type="molecule type" value="Genomic_DNA"/>
</dbReference>
<evidence type="ECO:0000313" key="2">
    <source>
        <dbReference type="Proteomes" id="UP000199032"/>
    </source>
</evidence>